<keyword evidence="5" id="KW-0479">Metal-binding</keyword>
<dbReference type="PANTHER" id="PTHR22930">
    <property type="match status" value="1"/>
</dbReference>
<keyword evidence="4" id="KW-0540">Nuclease</keyword>
<comment type="cofactor">
    <cofactor evidence="1">
        <name>a divalent metal cation</name>
        <dbReference type="ChEBI" id="CHEBI:60240"/>
    </cofactor>
</comment>
<dbReference type="PANTHER" id="PTHR22930:SF269">
    <property type="entry name" value="NUCLEASE HARBI1-LIKE PROTEIN"/>
    <property type="match status" value="1"/>
</dbReference>
<evidence type="ECO:0000313" key="10">
    <source>
        <dbReference type="Proteomes" id="UP000327044"/>
    </source>
</evidence>
<evidence type="ECO:0000313" key="9">
    <source>
        <dbReference type="EMBL" id="KAB0805450.1"/>
    </source>
</evidence>
<proteinExistence type="inferred from homology"/>
<keyword evidence="7" id="KW-0539">Nucleus</keyword>
<dbReference type="EMBL" id="VVIM01000001">
    <property type="protein sequence ID" value="KAB0805450.1"/>
    <property type="molecule type" value="Genomic_DNA"/>
</dbReference>
<evidence type="ECO:0000259" key="8">
    <source>
        <dbReference type="Pfam" id="PF13359"/>
    </source>
</evidence>
<evidence type="ECO:0000256" key="6">
    <source>
        <dbReference type="ARBA" id="ARBA00022801"/>
    </source>
</evidence>
<evidence type="ECO:0000256" key="4">
    <source>
        <dbReference type="ARBA" id="ARBA00022722"/>
    </source>
</evidence>
<comment type="subcellular location">
    <subcellularLocation>
        <location evidence="2">Nucleus</location>
    </subcellularLocation>
</comment>
<dbReference type="InterPro" id="IPR027806">
    <property type="entry name" value="HARBI1_dom"/>
</dbReference>
<dbReference type="GO" id="GO:0004518">
    <property type="term" value="F:nuclease activity"/>
    <property type="evidence" value="ECO:0007669"/>
    <property type="project" value="UniProtKB-KW"/>
</dbReference>
<reference evidence="9 10" key="1">
    <citation type="journal article" date="2018" name="Elife">
        <title>Firefly genomes illuminate parallel origins of bioluminescence in beetles.</title>
        <authorList>
            <person name="Fallon T.R."/>
            <person name="Lower S.E."/>
            <person name="Chang C.H."/>
            <person name="Bessho-Uehara M."/>
            <person name="Martin G.J."/>
            <person name="Bewick A.J."/>
            <person name="Behringer M."/>
            <person name="Debat H.J."/>
            <person name="Wong I."/>
            <person name="Day J.C."/>
            <person name="Suvorov A."/>
            <person name="Silva C.J."/>
            <person name="Stanger-Hall K.F."/>
            <person name="Hall D.W."/>
            <person name="Schmitz R.J."/>
            <person name="Nelson D.R."/>
            <person name="Lewis S.M."/>
            <person name="Shigenobu S."/>
            <person name="Bybee S.M."/>
            <person name="Larracuente A.M."/>
            <person name="Oba Y."/>
            <person name="Weng J.K."/>
        </authorList>
    </citation>
    <scope>NUCLEOTIDE SEQUENCE [LARGE SCALE GENOMIC DNA]</scope>
    <source>
        <strain evidence="9">1611_PpyrPB1</strain>
        <tissue evidence="9">Whole body</tissue>
    </source>
</reference>
<gene>
    <name evidence="9" type="ORF">PPYR_02420</name>
</gene>
<comment type="caution">
    <text evidence="9">The sequence shown here is derived from an EMBL/GenBank/DDBJ whole genome shotgun (WGS) entry which is preliminary data.</text>
</comment>
<dbReference type="GO" id="GO:0046872">
    <property type="term" value="F:metal ion binding"/>
    <property type="evidence" value="ECO:0007669"/>
    <property type="project" value="UniProtKB-KW"/>
</dbReference>
<evidence type="ECO:0000256" key="2">
    <source>
        <dbReference type="ARBA" id="ARBA00004123"/>
    </source>
</evidence>
<keyword evidence="10" id="KW-1185">Reference proteome</keyword>
<comment type="similarity">
    <text evidence="3">Belongs to the HARBI1 family.</text>
</comment>
<protein>
    <recommendedName>
        <fullName evidence="8">DDE Tnp4 domain-containing protein</fullName>
    </recommendedName>
</protein>
<dbReference type="Proteomes" id="UP000327044">
    <property type="component" value="Unassembled WGS sequence"/>
</dbReference>
<keyword evidence="6" id="KW-0378">Hydrolase</keyword>
<dbReference type="Pfam" id="PF13359">
    <property type="entry name" value="DDE_Tnp_4"/>
    <property type="match status" value="1"/>
</dbReference>
<dbReference type="GO" id="GO:0016787">
    <property type="term" value="F:hydrolase activity"/>
    <property type="evidence" value="ECO:0007669"/>
    <property type="project" value="UniProtKB-KW"/>
</dbReference>
<evidence type="ECO:0000256" key="7">
    <source>
        <dbReference type="ARBA" id="ARBA00023242"/>
    </source>
</evidence>
<feature type="domain" description="DDE Tnp4" evidence="8">
    <location>
        <begin position="192"/>
        <end position="356"/>
    </location>
</feature>
<dbReference type="InParanoid" id="A0A5N4B7W1"/>
<evidence type="ECO:0000256" key="5">
    <source>
        <dbReference type="ARBA" id="ARBA00022723"/>
    </source>
</evidence>
<dbReference type="GO" id="GO:0005634">
    <property type="term" value="C:nucleus"/>
    <property type="evidence" value="ECO:0007669"/>
    <property type="project" value="UniProtKB-SubCell"/>
</dbReference>
<organism evidence="9 10">
    <name type="scientific">Photinus pyralis</name>
    <name type="common">Common eastern firefly</name>
    <name type="synonym">Lampyris pyralis</name>
    <dbReference type="NCBI Taxonomy" id="7054"/>
    <lineage>
        <taxon>Eukaryota</taxon>
        <taxon>Metazoa</taxon>
        <taxon>Ecdysozoa</taxon>
        <taxon>Arthropoda</taxon>
        <taxon>Hexapoda</taxon>
        <taxon>Insecta</taxon>
        <taxon>Pterygota</taxon>
        <taxon>Neoptera</taxon>
        <taxon>Endopterygota</taxon>
        <taxon>Coleoptera</taxon>
        <taxon>Polyphaga</taxon>
        <taxon>Elateriformia</taxon>
        <taxon>Elateroidea</taxon>
        <taxon>Lampyridae</taxon>
        <taxon>Lampyrinae</taxon>
        <taxon>Photinus</taxon>
    </lineage>
</organism>
<accession>A0A5N4B7W1</accession>
<dbReference type="InterPro" id="IPR045249">
    <property type="entry name" value="HARBI1-like"/>
</dbReference>
<dbReference type="FunCoup" id="A0A5N4B7W1">
    <property type="interactions" value="1"/>
</dbReference>
<name>A0A5N4B7W1_PHOPY</name>
<dbReference type="AlphaFoldDB" id="A0A5N4B7W1"/>
<evidence type="ECO:0000256" key="3">
    <source>
        <dbReference type="ARBA" id="ARBA00006958"/>
    </source>
</evidence>
<evidence type="ECO:0000256" key="1">
    <source>
        <dbReference type="ARBA" id="ARBA00001968"/>
    </source>
</evidence>
<sequence length="427" mass="49613">MLNKEVNCLRRRDEDDIECVCSAIVVCMLTRAGVMLLNKEKRRSRRWCREWIHRRIRGRGVVNMLNQELRSEDPNSYKNFLRLSVHQFNFLLNLLDEDIRKEVTFMREPISTTDKLQITLRFLATGESYRSLMYSTRVHESTISRFVPLVCTAIIQHLSPKYLKTPDTEEEWKKIAQEFYDLWNFPHCIGALDGRHINFRPPISDGAYYYNYKGTHSIVLLALCDAKYRFTYVNLGVNGRVSDGGIFHRSSLARALNNNSLNIPPPDFLPGTRNTAPYVIVADDAFPLLINLMKPYPQRGLCHDTRIFNYRLSRARRMIENSFGMLANRFRVLLNPINLCVNKVQIITHACVVLHNYLCHENDPVYNNGNIFTEETSVPLYLETLCRQGSNNSSNSARDIRNNYKMYFNSPEGAVAWQEDSVKTHNL</sequence>